<evidence type="ECO:0000313" key="1">
    <source>
        <dbReference type="Proteomes" id="UP000095282"/>
    </source>
</evidence>
<dbReference type="WBParaSite" id="Csp11.Scaffold629.g11692.t1">
    <property type="protein sequence ID" value="Csp11.Scaffold629.g11692.t1"/>
    <property type="gene ID" value="Csp11.Scaffold629.g11692"/>
</dbReference>
<protein>
    <submittedName>
        <fullName evidence="2">C-type lectin domain-containing protein</fullName>
    </submittedName>
</protein>
<reference evidence="2" key="1">
    <citation type="submission" date="2016-11" db="UniProtKB">
        <authorList>
            <consortium name="WormBaseParasite"/>
        </authorList>
    </citation>
    <scope>IDENTIFICATION</scope>
</reference>
<proteinExistence type="predicted"/>
<organism evidence="1 2">
    <name type="scientific">Caenorhabditis tropicalis</name>
    <dbReference type="NCBI Taxonomy" id="1561998"/>
    <lineage>
        <taxon>Eukaryota</taxon>
        <taxon>Metazoa</taxon>
        <taxon>Ecdysozoa</taxon>
        <taxon>Nematoda</taxon>
        <taxon>Chromadorea</taxon>
        <taxon>Rhabditida</taxon>
        <taxon>Rhabditina</taxon>
        <taxon>Rhabditomorpha</taxon>
        <taxon>Rhabditoidea</taxon>
        <taxon>Rhabditidae</taxon>
        <taxon>Peloderinae</taxon>
        <taxon>Caenorhabditis</taxon>
    </lineage>
</organism>
<sequence length="107" mass="12457">MWIRRSEGNVFISPTSIKCGFSNYHPLAMHRVTVFIQRTQGILMEAFNRVHCQRGNDRNHRWTISSHAWIGNLENCNFGSDSRQSDDGTLKDPPNNAWNLRHCLIKF</sequence>
<accession>A0A1I7TTR2</accession>
<dbReference type="AlphaFoldDB" id="A0A1I7TTR2"/>
<keyword evidence="1" id="KW-1185">Reference proteome</keyword>
<dbReference type="Proteomes" id="UP000095282">
    <property type="component" value="Unplaced"/>
</dbReference>
<name>A0A1I7TTR2_9PELO</name>
<evidence type="ECO:0000313" key="2">
    <source>
        <dbReference type="WBParaSite" id="Csp11.Scaffold629.g11692.t1"/>
    </source>
</evidence>